<dbReference type="AlphaFoldDB" id="A0A812WIL3"/>
<gene>
    <name evidence="1" type="ORF">SPIL2461_LOCUS18864</name>
</gene>
<name>A0A812WIL3_SYMPI</name>
<evidence type="ECO:0000313" key="2">
    <source>
        <dbReference type="Proteomes" id="UP000649617"/>
    </source>
</evidence>
<organism evidence="1 2">
    <name type="scientific">Symbiodinium pilosum</name>
    <name type="common">Dinoflagellate</name>
    <dbReference type="NCBI Taxonomy" id="2952"/>
    <lineage>
        <taxon>Eukaryota</taxon>
        <taxon>Sar</taxon>
        <taxon>Alveolata</taxon>
        <taxon>Dinophyceae</taxon>
        <taxon>Suessiales</taxon>
        <taxon>Symbiodiniaceae</taxon>
        <taxon>Symbiodinium</taxon>
    </lineage>
</organism>
<comment type="caution">
    <text evidence="1">The sequence shown here is derived from an EMBL/GenBank/DDBJ whole genome shotgun (WGS) entry which is preliminary data.</text>
</comment>
<accession>A0A812WIL3</accession>
<keyword evidence="2" id="KW-1185">Reference proteome</keyword>
<dbReference type="OrthoDB" id="419099at2759"/>
<evidence type="ECO:0000313" key="1">
    <source>
        <dbReference type="EMBL" id="CAE7678855.1"/>
    </source>
</evidence>
<reference evidence="1" key="1">
    <citation type="submission" date="2021-02" db="EMBL/GenBank/DDBJ databases">
        <authorList>
            <person name="Dougan E. K."/>
            <person name="Rhodes N."/>
            <person name="Thang M."/>
            <person name="Chan C."/>
        </authorList>
    </citation>
    <scope>NUCLEOTIDE SEQUENCE</scope>
</reference>
<dbReference type="Proteomes" id="UP000649617">
    <property type="component" value="Unassembled WGS sequence"/>
</dbReference>
<dbReference type="EMBL" id="CAJNIZ010044120">
    <property type="protein sequence ID" value="CAE7678855.1"/>
    <property type="molecule type" value="Genomic_DNA"/>
</dbReference>
<sequence length="169" mass="19445">MSKLQKPTFSSFVLNRYSPAAQTVWEFCRRFWQSWHDAFQGTGSDDESDSERRRKDSDKGVRKLLLDLSSRIQTDIDIETNEEFDAERMKACLGTMEDRTFLAGMLHRFARDDLKSDGDAVEAAIRMHIHTVPLWKKWVYAILTCGVWVFLRASLQMIGGFCLSNAILG</sequence>
<proteinExistence type="predicted"/>
<protein>
    <submittedName>
        <fullName evidence="1">Uncharacterized protein</fullName>
    </submittedName>
</protein>